<name>A0A8S9RRB6_BRACR</name>
<sequence>EREREKQINKKGKIGGEVFVVEGDINDLPLLKKLFELVPFTHVMHLAAQAGVRYAMDNPSSYFHKQHRRKPAKRLLTLAATSTASPSPPSGFSPSTALGEDLTWLISSSPEAPLFPSSKAEKSTGSGVSDLASILERLLKVKAKRNMMKLPRNGDVQFTHANISWAQRELPPRICILVSRSLLDGILVTTTTTGAKRKLPLDLLGLSLNSY</sequence>
<dbReference type="PANTHER" id="PTHR43574">
    <property type="entry name" value="EPIMERASE-RELATED"/>
    <property type="match status" value="1"/>
</dbReference>
<evidence type="ECO:0000256" key="2">
    <source>
        <dbReference type="ARBA" id="ARBA00023027"/>
    </source>
</evidence>
<organism evidence="5 6">
    <name type="scientific">Brassica cretica</name>
    <name type="common">Mustard</name>
    <dbReference type="NCBI Taxonomy" id="69181"/>
    <lineage>
        <taxon>Eukaryota</taxon>
        <taxon>Viridiplantae</taxon>
        <taxon>Streptophyta</taxon>
        <taxon>Embryophyta</taxon>
        <taxon>Tracheophyta</taxon>
        <taxon>Spermatophyta</taxon>
        <taxon>Magnoliopsida</taxon>
        <taxon>eudicotyledons</taxon>
        <taxon>Gunneridae</taxon>
        <taxon>Pentapetalae</taxon>
        <taxon>rosids</taxon>
        <taxon>malvids</taxon>
        <taxon>Brassicales</taxon>
        <taxon>Brassicaceae</taxon>
        <taxon>Brassiceae</taxon>
        <taxon>Brassica</taxon>
    </lineage>
</organism>
<feature type="domain" description="NAD(P)-binding" evidence="4">
    <location>
        <begin position="9"/>
        <end position="64"/>
    </location>
</feature>
<accession>A0A8S9RRB6</accession>
<dbReference type="InterPro" id="IPR036291">
    <property type="entry name" value="NAD(P)-bd_dom_sf"/>
</dbReference>
<feature type="non-terminal residue" evidence="5">
    <location>
        <position position="1"/>
    </location>
</feature>
<comment type="similarity">
    <text evidence="1">Belongs to the NAD(P)-dependent epimerase/dehydratase family.</text>
</comment>
<keyword evidence="3" id="KW-0413">Isomerase</keyword>
<dbReference type="InterPro" id="IPR016040">
    <property type="entry name" value="NAD(P)-bd_dom"/>
</dbReference>
<dbReference type="GO" id="GO:0016853">
    <property type="term" value="F:isomerase activity"/>
    <property type="evidence" value="ECO:0007669"/>
    <property type="project" value="UniProtKB-KW"/>
</dbReference>
<reference evidence="5" key="1">
    <citation type="submission" date="2019-12" db="EMBL/GenBank/DDBJ databases">
        <title>Genome sequencing and annotation of Brassica cretica.</title>
        <authorList>
            <person name="Studholme D.J."/>
            <person name="Sarris P."/>
        </authorList>
    </citation>
    <scope>NUCLEOTIDE SEQUENCE</scope>
    <source>
        <strain evidence="5">PFS-109/04</strain>
        <tissue evidence="5">Leaf</tissue>
    </source>
</reference>
<evidence type="ECO:0000313" key="6">
    <source>
        <dbReference type="Proteomes" id="UP000712600"/>
    </source>
</evidence>
<comment type="caution">
    <text evidence="5">The sequence shown here is derived from an EMBL/GenBank/DDBJ whole genome shotgun (WGS) entry which is preliminary data.</text>
</comment>
<evidence type="ECO:0000256" key="1">
    <source>
        <dbReference type="ARBA" id="ARBA00007637"/>
    </source>
</evidence>
<dbReference type="EMBL" id="QGKX02000088">
    <property type="protein sequence ID" value="KAF3583290.1"/>
    <property type="molecule type" value="Genomic_DNA"/>
</dbReference>
<gene>
    <name evidence="5" type="ORF">F2Q69_00025544</name>
</gene>
<evidence type="ECO:0000259" key="4">
    <source>
        <dbReference type="Pfam" id="PF16363"/>
    </source>
</evidence>
<dbReference type="SUPFAM" id="SSF51735">
    <property type="entry name" value="NAD(P)-binding Rossmann-fold domains"/>
    <property type="match status" value="1"/>
</dbReference>
<proteinExistence type="inferred from homology"/>
<dbReference type="AlphaFoldDB" id="A0A8S9RRB6"/>
<protein>
    <recommendedName>
        <fullName evidence="4">NAD(P)-binding domain-containing protein</fullName>
    </recommendedName>
</protein>
<dbReference type="Gene3D" id="3.40.50.720">
    <property type="entry name" value="NAD(P)-binding Rossmann-like Domain"/>
    <property type="match status" value="1"/>
</dbReference>
<evidence type="ECO:0000256" key="3">
    <source>
        <dbReference type="ARBA" id="ARBA00023235"/>
    </source>
</evidence>
<evidence type="ECO:0000313" key="5">
    <source>
        <dbReference type="EMBL" id="KAF3583290.1"/>
    </source>
</evidence>
<dbReference type="Proteomes" id="UP000712600">
    <property type="component" value="Unassembled WGS sequence"/>
</dbReference>
<keyword evidence="2" id="KW-0520">NAD</keyword>
<dbReference type="Pfam" id="PF16363">
    <property type="entry name" value="GDP_Man_Dehyd"/>
    <property type="match status" value="1"/>
</dbReference>